<dbReference type="EMBL" id="QZKU01000095">
    <property type="protein sequence ID" value="RJP18920.1"/>
    <property type="molecule type" value="Genomic_DNA"/>
</dbReference>
<accession>A0A3A4NP82</accession>
<dbReference type="PANTHER" id="PTHR30615">
    <property type="entry name" value="UNCHARACTERIZED PROTEIN YJBQ-RELATED"/>
    <property type="match status" value="1"/>
</dbReference>
<organism evidence="2 3">
    <name type="scientific">Abyssobacteria bacterium (strain SURF_5)</name>
    <dbReference type="NCBI Taxonomy" id="2093360"/>
    <lineage>
        <taxon>Bacteria</taxon>
        <taxon>Pseudomonadati</taxon>
        <taxon>Candidatus Hydrogenedentota</taxon>
        <taxon>Candidatus Abyssobacteria</taxon>
    </lineage>
</organism>
<evidence type="ECO:0000313" key="2">
    <source>
        <dbReference type="EMBL" id="RJP18920.1"/>
    </source>
</evidence>
<dbReference type="InterPro" id="IPR001602">
    <property type="entry name" value="UPF0047_YjbQ-like"/>
</dbReference>
<evidence type="ECO:0000256" key="1">
    <source>
        <dbReference type="ARBA" id="ARBA00005534"/>
    </source>
</evidence>
<dbReference type="Pfam" id="PF01894">
    <property type="entry name" value="YjbQ"/>
    <property type="match status" value="1"/>
</dbReference>
<dbReference type="SUPFAM" id="SSF111038">
    <property type="entry name" value="YjbQ-like"/>
    <property type="match status" value="1"/>
</dbReference>
<gene>
    <name evidence="2" type="ORF">C4520_13670</name>
</gene>
<comment type="similarity">
    <text evidence="1">Belongs to the UPF0047 family.</text>
</comment>
<dbReference type="PIRSF" id="PIRSF004681">
    <property type="entry name" value="UCP004681"/>
    <property type="match status" value="1"/>
</dbReference>
<dbReference type="AlphaFoldDB" id="A0A3A4NP82"/>
<dbReference type="Proteomes" id="UP000265882">
    <property type="component" value="Unassembled WGS sequence"/>
</dbReference>
<evidence type="ECO:0000313" key="3">
    <source>
        <dbReference type="Proteomes" id="UP000265882"/>
    </source>
</evidence>
<proteinExistence type="inferred from homology"/>
<dbReference type="InterPro" id="IPR035917">
    <property type="entry name" value="YjbQ-like_sf"/>
</dbReference>
<reference evidence="2 3" key="1">
    <citation type="journal article" date="2017" name="ISME J.">
        <title>Energy and carbon metabolisms in a deep terrestrial subsurface fluid microbial community.</title>
        <authorList>
            <person name="Momper L."/>
            <person name="Jungbluth S.P."/>
            <person name="Lee M.D."/>
            <person name="Amend J.P."/>
        </authorList>
    </citation>
    <scope>NUCLEOTIDE SEQUENCE [LARGE SCALE GENOMIC DNA]</scope>
    <source>
        <strain evidence="2">SURF_5</strain>
    </source>
</reference>
<comment type="caution">
    <text evidence="2">The sequence shown here is derived from an EMBL/GenBank/DDBJ whole genome shotgun (WGS) entry which is preliminary data.</text>
</comment>
<dbReference type="NCBIfam" id="TIGR00149">
    <property type="entry name" value="TIGR00149_YjbQ"/>
    <property type="match status" value="1"/>
</dbReference>
<dbReference type="Gene3D" id="2.60.120.460">
    <property type="entry name" value="YjbQ-like"/>
    <property type="match status" value="1"/>
</dbReference>
<sequence>MLEKISVSSTTREEFIDITDSVQAAVKKAGVKEGLCVVYVPHTTAGVTVNENADPSVRVDILSALDRLIPRNDPKYRHAEGNSDGHIKSSLVGFSHAIPISGGSLTLGTWQGIFFCEFDGPRRRSVYVQVVLAEAKR</sequence>
<protein>
    <submittedName>
        <fullName evidence="2">YjbQ family protein</fullName>
    </submittedName>
</protein>
<dbReference type="PROSITE" id="PS01314">
    <property type="entry name" value="UPF0047"/>
    <property type="match status" value="1"/>
</dbReference>
<dbReference type="PANTHER" id="PTHR30615:SF8">
    <property type="entry name" value="UPF0047 PROTEIN C4A8.02C"/>
    <property type="match status" value="1"/>
</dbReference>
<name>A0A3A4NP82_ABYX5</name>